<name>A0A4P8L1E8_9BACT</name>
<reference evidence="1 2" key="1">
    <citation type="submission" date="2019-05" db="EMBL/GenBank/DDBJ databases">
        <title>The Complete Genome Sequence of the n-alkane-degrading Desulfoglaeba alkanexedens ALDC reveals multiple alkylsuccinate synthase gene clusters.</title>
        <authorList>
            <person name="Callaghan A.V."/>
            <person name="Davidova I.A."/>
            <person name="Duncan K.E."/>
            <person name="Morris B."/>
            <person name="McInerney M.J."/>
        </authorList>
    </citation>
    <scope>NUCLEOTIDE SEQUENCE [LARGE SCALE GENOMIC DNA]</scope>
    <source>
        <strain evidence="1 2">ALDC</strain>
    </source>
</reference>
<dbReference type="KEGG" id="dax:FDQ92_03935"/>
<proteinExistence type="predicted"/>
<evidence type="ECO:0000313" key="1">
    <source>
        <dbReference type="EMBL" id="QCQ21403.1"/>
    </source>
</evidence>
<evidence type="ECO:0000313" key="2">
    <source>
        <dbReference type="Proteomes" id="UP000298602"/>
    </source>
</evidence>
<reference evidence="1 2" key="2">
    <citation type="submission" date="2019-05" db="EMBL/GenBank/DDBJ databases">
        <authorList>
            <person name="Suflita J.M."/>
            <person name="Marks C.R."/>
        </authorList>
    </citation>
    <scope>NUCLEOTIDE SEQUENCE [LARGE SCALE GENOMIC DNA]</scope>
    <source>
        <strain evidence="1 2">ALDC</strain>
    </source>
</reference>
<accession>A0A4P8L1E8</accession>
<dbReference type="OrthoDB" id="5464482at2"/>
<dbReference type="Proteomes" id="UP000298602">
    <property type="component" value="Chromosome"/>
</dbReference>
<organism evidence="1 2">
    <name type="scientific">Desulfoglaeba alkanexedens ALDC</name>
    <dbReference type="NCBI Taxonomy" id="980445"/>
    <lineage>
        <taxon>Bacteria</taxon>
        <taxon>Pseudomonadati</taxon>
        <taxon>Thermodesulfobacteriota</taxon>
        <taxon>Syntrophobacteria</taxon>
        <taxon>Syntrophobacterales</taxon>
        <taxon>Syntrophobacteraceae</taxon>
        <taxon>Desulfoglaeba</taxon>
    </lineage>
</organism>
<protein>
    <submittedName>
        <fullName evidence="1">Uncharacterized protein</fullName>
    </submittedName>
</protein>
<dbReference type="RefSeq" id="WP_137423374.1">
    <property type="nucleotide sequence ID" value="NZ_CP040098.1"/>
</dbReference>
<gene>
    <name evidence="1" type="ORF">FDQ92_03935</name>
</gene>
<dbReference type="AlphaFoldDB" id="A0A4P8L1E8"/>
<keyword evidence="2" id="KW-1185">Reference proteome</keyword>
<sequence length="210" mass="23085">MSTDGGMESPTPETSSQRQRRKHGYVCTICGRRWRRSWLLQWQRGFRGSEYGTLAVSLRFLCRELSSADLSDKTVDAWRKPAAQIQRDVADFCREAKRLLLEEKVAGQNANLSKLQSINPTVDALRARLFGSGISHGGFSRRIFDTLDTNLSQGRCLTYIGTEGNGLMGIEAGASATGVFPSWSLGTRVDGGAWEQGQKIPLSLDGRGLG</sequence>
<dbReference type="EMBL" id="CP040098">
    <property type="protein sequence ID" value="QCQ21403.1"/>
    <property type="molecule type" value="Genomic_DNA"/>
</dbReference>